<evidence type="ECO:0000313" key="2">
    <source>
        <dbReference type="EMBL" id="KAJ2897290.1"/>
    </source>
</evidence>
<evidence type="ECO:0000313" key="3">
    <source>
        <dbReference type="Proteomes" id="UP001201980"/>
    </source>
</evidence>
<dbReference type="GO" id="GO:0016491">
    <property type="term" value="F:oxidoreductase activity"/>
    <property type="evidence" value="ECO:0007669"/>
    <property type="project" value="UniProtKB-KW"/>
</dbReference>
<evidence type="ECO:0000256" key="1">
    <source>
        <dbReference type="ARBA" id="ARBA00023002"/>
    </source>
</evidence>
<dbReference type="AlphaFoldDB" id="A0AAD5RLK8"/>
<dbReference type="InterPro" id="IPR025337">
    <property type="entry name" value="Questin_oxidase-like"/>
</dbReference>
<name>A0AAD5RLK8_9PEZI</name>
<dbReference type="PANTHER" id="PTHR35870">
    <property type="entry name" value="PROTEIN, PUTATIVE (AFU_ORTHOLOGUE AFUA_5G03330)-RELATED"/>
    <property type="match status" value="1"/>
</dbReference>
<dbReference type="PANTHER" id="PTHR35870:SF6">
    <property type="entry name" value="MGS207 PROTEIN"/>
    <property type="match status" value="1"/>
</dbReference>
<comment type="caution">
    <text evidence="2">The sequence shown here is derived from an EMBL/GenBank/DDBJ whole genome shotgun (WGS) entry which is preliminary data.</text>
</comment>
<sequence>MASVLGQLPLVGSLFSPKYPSIDLESVEVHCIERAPEKRPRTLKYLLRANHVNHSILYHNLRYHNHMPHVLSSAYLIGANHHQLNKIYEAEAEELEPWKESPCELTETDWRDYLGDGNYQRAFIDFFEDGVAMRNAYDWKKVVHQYMFEGDEPLVNCLVSGLGHPLIHLGYAFEMDNKEVALEALAMSACTHNYLHKYSDDPSYTKPAPFSSTSPLELLNKIADDKRFDGIYKEGDFDLDVLFRGHESLVMEYWNAWDLSDPKKQFQLSQEAAVNLLVGTVAPGTHSYSFFLVHILTTSHAVRILLPFIPAKFHMSVVRQWWLLTIAVYVANLRPKIDPGYIDPGSHKSEIWTYVEDKAVNGPWATDAHFVKAVRAMREMSRTWGDVHERYLYAAIRFVDDFEGWVF</sequence>
<keyword evidence="1" id="KW-0560">Oxidoreductase</keyword>
<dbReference type="Proteomes" id="UP001201980">
    <property type="component" value="Unassembled WGS sequence"/>
</dbReference>
<dbReference type="EMBL" id="JAKWBI020000283">
    <property type="protein sequence ID" value="KAJ2897290.1"/>
    <property type="molecule type" value="Genomic_DNA"/>
</dbReference>
<protein>
    <recommendedName>
        <fullName evidence="4">MGS207 protein</fullName>
    </recommendedName>
</protein>
<proteinExistence type="predicted"/>
<evidence type="ECO:0008006" key="4">
    <source>
        <dbReference type="Google" id="ProtNLM"/>
    </source>
</evidence>
<organism evidence="2 3">
    <name type="scientific">Zalerion maritima</name>
    <dbReference type="NCBI Taxonomy" id="339359"/>
    <lineage>
        <taxon>Eukaryota</taxon>
        <taxon>Fungi</taxon>
        <taxon>Dikarya</taxon>
        <taxon>Ascomycota</taxon>
        <taxon>Pezizomycotina</taxon>
        <taxon>Sordariomycetes</taxon>
        <taxon>Lulworthiomycetidae</taxon>
        <taxon>Lulworthiales</taxon>
        <taxon>Lulworthiaceae</taxon>
        <taxon>Zalerion</taxon>
    </lineage>
</organism>
<gene>
    <name evidence="2" type="ORF">MKZ38_004801</name>
</gene>
<keyword evidence="3" id="KW-1185">Reference proteome</keyword>
<reference evidence="2" key="1">
    <citation type="submission" date="2022-07" db="EMBL/GenBank/DDBJ databases">
        <title>Draft genome sequence of Zalerion maritima ATCC 34329, a (micro)plastics degrading marine fungus.</title>
        <authorList>
            <person name="Paco A."/>
            <person name="Goncalves M.F.M."/>
            <person name="Rocha-Santos T.A.P."/>
            <person name="Alves A."/>
        </authorList>
    </citation>
    <scope>NUCLEOTIDE SEQUENCE</scope>
    <source>
        <strain evidence="2">ATCC 34329</strain>
    </source>
</reference>
<accession>A0AAD5RLK8</accession>
<dbReference type="Pfam" id="PF14027">
    <property type="entry name" value="Questin_oxidase"/>
    <property type="match status" value="1"/>
</dbReference>